<feature type="compositionally biased region" description="Basic and acidic residues" evidence="1">
    <location>
        <begin position="1"/>
        <end position="20"/>
    </location>
</feature>
<evidence type="ECO:0000313" key="2">
    <source>
        <dbReference type="EMBL" id="MDX3039471.1"/>
    </source>
</evidence>
<keyword evidence="3" id="KW-1185">Reference proteome</keyword>
<organism evidence="2 3">
    <name type="scientific">Streptomyces caniscabiei</name>
    <dbReference type="NCBI Taxonomy" id="2746961"/>
    <lineage>
        <taxon>Bacteria</taxon>
        <taxon>Bacillati</taxon>
        <taxon>Actinomycetota</taxon>
        <taxon>Actinomycetes</taxon>
        <taxon>Kitasatosporales</taxon>
        <taxon>Streptomycetaceae</taxon>
        <taxon>Streptomyces</taxon>
    </lineage>
</organism>
<dbReference type="EMBL" id="JARAWJ010000014">
    <property type="protein sequence ID" value="MDX3039471.1"/>
    <property type="molecule type" value="Genomic_DNA"/>
</dbReference>
<feature type="compositionally biased region" description="Basic and acidic residues" evidence="1">
    <location>
        <begin position="37"/>
        <end position="46"/>
    </location>
</feature>
<feature type="region of interest" description="Disordered" evidence="1">
    <location>
        <begin position="1"/>
        <end position="50"/>
    </location>
</feature>
<sequence length="70" mass="8048">MLTRLPVRDNENPDRARQRFDGQLGVRNWPLPGSEPKPADTNRDPKAPWWWDNAEDASQSFLQSMGVNLT</sequence>
<accession>A0ABU4MQN4</accession>
<protein>
    <submittedName>
        <fullName evidence="2">Uncharacterized protein</fullName>
    </submittedName>
</protein>
<evidence type="ECO:0000256" key="1">
    <source>
        <dbReference type="SAM" id="MobiDB-lite"/>
    </source>
</evidence>
<reference evidence="2 3" key="1">
    <citation type="journal article" date="2023" name="Microb. Genom.">
        <title>Mesoterricola silvestris gen. nov., sp. nov., Mesoterricola sediminis sp. nov., Geothrix oryzae sp. nov., Geothrix edaphica sp. nov., Geothrix rubra sp. nov., and Geothrix limicola sp. nov., six novel members of Acidobacteriota isolated from soils.</title>
        <authorList>
            <person name="Weisberg A.J."/>
            <person name="Pearce E."/>
            <person name="Kramer C.G."/>
            <person name="Chang J.H."/>
            <person name="Clarke C.R."/>
        </authorList>
    </citation>
    <scope>NUCLEOTIDE SEQUENCE [LARGE SCALE GENOMIC DNA]</scope>
    <source>
        <strain evidence="2 3">NE20-4-1</strain>
    </source>
</reference>
<proteinExistence type="predicted"/>
<name>A0ABU4MQN4_9ACTN</name>
<evidence type="ECO:0000313" key="3">
    <source>
        <dbReference type="Proteomes" id="UP001282474"/>
    </source>
</evidence>
<gene>
    <name evidence="2" type="ORF">PV383_20135</name>
</gene>
<dbReference type="Proteomes" id="UP001282474">
    <property type="component" value="Unassembled WGS sequence"/>
</dbReference>
<comment type="caution">
    <text evidence="2">The sequence shown here is derived from an EMBL/GenBank/DDBJ whole genome shotgun (WGS) entry which is preliminary data.</text>
</comment>
<dbReference type="RefSeq" id="WP_193382565.1">
    <property type="nucleotide sequence ID" value="NZ_JABXWI010000010.1"/>
</dbReference>